<evidence type="ECO:0000259" key="9">
    <source>
        <dbReference type="Pfam" id="PF00345"/>
    </source>
</evidence>
<evidence type="ECO:0000313" key="12">
    <source>
        <dbReference type="Proteomes" id="UP000001866"/>
    </source>
</evidence>
<reference evidence="11 12" key="1">
    <citation type="journal article" date="2011" name="J. Bacteriol.">
        <title>Comparative genomics of 28 Salmonella enterica isolates: evidence for CRISPR-mediated adaptive sublineage evolution.</title>
        <authorList>
            <person name="Fricke W.F."/>
            <person name="Mammel M.K."/>
            <person name="McDermott P.F."/>
            <person name="Tartera C."/>
            <person name="White D.G."/>
            <person name="Leclerc J.E."/>
            <person name="Ravel J."/>
            <person name="Cebula T.A."/>
        </authorList>
    </citation>
    <scope>NUCLEOTIDE SEQUENCE [LARGE SCALE GENOMIC DNA]</scope>
    <source>
        <strain evidence="11 12">SL476</strain>
    </source>
</reference>
<evidence type="ECO:0000256" key="6">
    <source>
        <dbReference type="ARBA" id="ARBA00023186"/>
    </source>
</evidence>
<dbReference type="KEGG" id="seh:SeHA_C0025"/>
<dbReference type="InterPro" id="IPR050643">
    <property type="entry name" value="Periplasmic_pilus_chap"/>
</dbReference>
<dbReference type="Pfam" id="PF02753">
    <property type="entry name" value="PapD_C"/>
    <property type="match status" value="1"/>
</dbReference>
<gene>
    <name evidence="11" type="ordered locus">SeHA_C0025</name>
</gene>
<dbReference type="FunFam" id="2.60.40.10:FF:000458">
    <property type="entry name" value="Molecular chaperone FimC"/>
    <property type="match status" value="1"/>
</dbReference>
<dbReference type="InterPro" id="IPR016147">
    <property type="entry name" value="Pili_assmbl_chaperone_N"/>
</dbReference>
<dbReference type="Gene3D" id="2.60.40.10">
    <property type="entry name" value="Immunoglobulins"/>
    <property type="match status" value="2"/>
</dbReference>
<dbReference type="AlphaFoldDB" id="A0A6C6ZI04"/>
<dbReference type="SUPFAM" id="SSF49354">
    <property type="entry name" value="PapD-like"/>
    <property type="match status" value="1"/>
</dbReference>
<dbReference type="NCBIfam" id="NF011735">
    <property type="entry name" value="PRK15188.1"/>
    <property type="match status" value="1"/>
</dbReference>
<dbReference type="InterPro" id="IPR013783">
    <property type="entry name" value="Ig-like_fold"/>
</dbReference>
<evidence type="ECO:0000256" key="2">
    <source>
        <dbReference type="ARBA" id="ARBA00007399"/>
    </source>
</evidence>
<dbReference type="GO" id="GO:0030288">
    <property type="term" value="C:outer membrane-bounded periplasmic space"/>
    <property type="evidence" value="ECO:0007669"/>
    <property type="project" value="InterPro"/>
</dbReference>
<keyword evidence="8" id="KW-1133">Transmembrane helix</keyword>
<evidence type="ECO:0000256" key="3">
    <source>
        <dbReference type="ARBA" id="ARBA00022558"/>
    </source>
</evidence>
<feature type="domain" description="Pili assembly chaperone N-terminal" evidence="9">
    <location>
        <begin position="75"/>
        <end position="193"/>
    </location>
</feature>
<evidence type="ECO:0000256" key="7">
    <source>
        <dbReference type="ARBA" id="ARBA00023319"/>
    </source>
</evidence>
<keyword evidence="4" id="KW-0732">Signal</keyword>
<dbReference type="InterPro" id="IPR016148">
    <property type="entry name" value="Pili_assmbl_chaperone_C"/>
</dbReference>
<keyword evidence="7" id="KW-0393">Immunoglobulin domain</keyword>
<comment type="similarity">
    <text evidence="2">Belongs to the periplasmic pilus chaperone family.</text>
</comment>
<name>A0A6C6ZI04_SALHS</name>
<accession>A0A6C6ZI04</accession>
<feature type="domain" description="Pili assembly chaperone C-terminal" evidence="10">
    <location>
        <begin position="215"/>
        <end position="267"/>
    </location>
</feature>
<keyword evidence="3" id="KW-1029">Fimbrium biogenesis</keyword>
<feature type="transmembrane region" description="Helical" evidence="8">
    <location>
        <begin position="58"/>
        <end position="85"/>
    </location>
</feature>
<protein>
    <submittedName>
        <fullName evidence="11">Chaperone protein FimC</fullName>
    </submittedName>
</protein>
<keyword evidence="5" id="KW-0574">Periplasm</keyword>
<dbReference type="InterPro" id="IPR008962">
    <property type="entry name" value="PapD-like_sf"/>
</dbReference>
<dbReference type="Pfam" id="PF00345">
    <property type="entry name" value="PapD_N"/>
    <property type="match status" value="1"/>
</dbReference>
<dbReference type="InterPro" id="IPR001829">
    <property type="entry name" value="Pili_assmbl_chaperone_bac"/>
</dbReference>
<dbReference type="GO" id="GO:0071555">
    <property type="term" value="P:cell wall organization"/>
    <property type="evidence" value="ECO:0007669"/>
    <property type="project" value="InterPro"/>
</dbReference>
<dbReference type="PANTHER" id="PTHR30251:SF0">
    <property type="entry name" value="FIMBRIAL CHAPERONE PROTEIN ELFD-RELATED"/>
    <property type="match status" value="1"/>
</dbReference>
<organism evidence="11 12">
    <name type="scientific">Salmonella heidelberg (strain SL476)</name>
    <dbReference type="NCBI Taxonomy" id="454169"/>
    <lineage>
        <taxon>Bacteria</taxon>
        <taxon>Pseudomonadati</taxon>
        <taxon>Pseudomonadota</taxon>
        <taxon>Gammaproteobacteria</taxon>
        <taxon>Enterobacterales</taxon>
        <taxon>Enterobacteriaceae</taxon>
        <taxon>Salmonella</taxon>
    </lineage>
</organism>
<dbReference type="EMBL" id="CP001120">
    <property type="protein sequence ID" value="ACF66273.1"/>
    <property type="molecule type" value="Genomic_DNA"/>
</dbReference>
<evidence type="ECO:0000259" key="10">
    <source>
        <dbReference type="Pfam" id="PF02753"/>
    </source>
</evidence>
<dbReference type="SUPFAM" id="SSF49584">
    <property type="entry name" value="Periplasmic chaperone C-domain"/>
    <property type="match status" value="1"/>
</dbReference>
<dbReference type="InterPro" id="IPR036316">
    <property type="entry name" value="Pili_assmbl_chap_C_dom_sf"/>
</dbReference>
<keyword evidence="8" id="KW-0812">Transmembrane</keyword>
<comment type="subcellular location">
    <subcellularLocation>
        <location evidence="1">Periplasm</location>
    </subcellularLocation>
</comment>
<evidence type="ECO:0000313" key="11">
    <source>
        <dbReference type="EMBL" id="ACF66273.1"/>
    </source>
</evidence>
<keyword evidence="8" id="KW-0472">Membrane</keyword>
<evidence type="ECO:0000256" key="4">
    <source>
        <dbReference type="ARBA" id="ARBA00022729"/>
    </source>
</evidence>
<dbReference type="PRINTS" id="PR00969">
    <property type="entry name" value="CHAPERONPILI"/>
</dbReference>
<keyword evidence="6" id="KW-0143">Chaperone</keyword>
<evidence type="ECO:0000256" key="1">
    <source>
        <dbReference type="ARBA" id="ARBA00004418"/>
    </source>
</evidence>
<evidence type="ECO:0000256" key="5">
    <source>
        <dbReference type="ARBA" id="ARBA00022764"/>
    </source>
</evidence>
<dbReference type="Proteomes" id="UP000001866">
    <property type="component" value="Chromosome"/>
</dbReference>
<sequence length="275" mass="29934">MLPRRRHLAWFIPDSLSGFFSRLLGGEKGALRASLRVTNRRHQDITQMKKNLPIFLRLLLLLSAAGLSFAAQAGGIALGATRVIYPQGSKQTSLPIINSSASNVFLIQSWVANADGSRSTDFIITPPLFVIQPKKENILRIMYVGPSLPTDRESVFYLNSKAIPSVDKNKLTGNSLQIATQSVIKLFIRPKNLAEAPAHAPSTLRCRNERGQLTITNPSPYYVSMVELYSAGKKLPNTMVPPKGAITLPATPGQVSLRTVNDFGATTPARVCPAS</sequence>
<evidence type="ECO:0000256" key="8">
    <source>
        <dbReference type="SAM" id="Phobius"/>
    </source>
</evidence>
<dbReference type="PANTHER" id="PTHR30251">
    <property type="entry name" value="PILUS ASSEMBLY CHAPERONE"/>
    <property type="match status" value="1"/>
</dbReference>
<proteinExistence type="inferred from homology"/>